<dbReference type="EMBL" id="OU503054">
    <property type="protein sequence ID" value="CAI9782967.1"/>
    <property type="molecule type" value="Genomic_DNA"/>
</dbReference>
<dbReference type="AlphaFoldDB" id="A0AAD2E8P1"/>
<accession>A0AAD2E8P1</accession>
<protein>
    <submittedName>
        <fullName evidence="1">Uncharacterized protein</fullName>
    </submittedName>
</protein>
<gene>
    <name evidence="1" type="ORF">FPE_LOCUS30397</name>
</gene>
<name>A0AAD2E8P1_9LAMI</name>
<evidence type="ECO:0000313" key="2">
    <source>
        <dbReference type="Proteomes" id="UP000834106"/>
    </source>
</evidence>
<dbReference type="Proteomes" id="UP000834106">
    <property type="component" value="Chromosome 19"/>
</dbReference>
<reference evidence="1" key="1">
    <citation type="submission" date="2023-05" db="EMBL/GenBank/DDBJ databases">
        <authorList>
            <person name="Huff M."/>
        </authorList>
    </citation>
    <scope>NUCLEOTIDE SEQUENCE</scope>
</reference>
<keyword evidence="2" id="KW-1185">Reference proteome</keyword>
<sequence>MVFDPAKEGFVFVEKNSRQWQTKIPSCGLVEVVPYSGGVSSKKRGRNELCELENTTKTAIKDYGGGVSTKFSKKQKAGDFYDKRSGNHGFKEEMKYESSVKIDDKIGGTSTEYQTQVKFKKVTTYASKGAPKPSYKRIKYNKY</sequence>
<evidence type="ECO:0000313" key="1">
    <source>
        <dbReference type="EMBL" id="CAI9782967.1"/>
    </source>
</evidence>
<proteinExistence type="predicted"/>
<organism evidence="1 2">
    <name type="scientific">Fraxinus pennsylvanica</name>
    <dbReference type="NCBI Taxonomy" id="56036"/>
    <lineage>
        <taxon>Eukaryota</taxon>
        <taxon>Viridiplantae</taxon>
        <taxon>Streptophyta</taxon>
        <taxon>Embryophyta</taxon>
        <taxon>Tracheophyta</taxon>
        <taxon>Spermatophyta</taxon>
        <taxon>Magnoliopsida</taxon>
        <taxon>eudicotyledons</taxon>
        <taxon>Gunneridae</taxon>
        <taxon>Pentapetalae</taxon>
        <taxon>asterids</taxon>
        <taxon>lamiids</taxon>
        <taxon>Lamiales</taxon>
        <taxon>Oleaceae</taxon>
        <taxon>Oleeae</taxon>
        <taxon>Fraxinus</taxon>
    </lineage>
</organism>